<accession>A0A398AC96</accession>
<dbReference type="Proteomes" id="UP000264353">
    <property type="component" value="Chromosome A2"/>
</dbReference>
<evidence type="ECO:0000313" key="1">
    <source>
        <dbReference type="EMBL" id="RID74488.1"/>
    </source>
</evidence>
<reference evidence="1 2" key="1">
    <citation type="submission" date="2018-06" db="EMBL/GenBank/DDBJ databases">
        <title>WGS assembly of Brassica rapa FPsc.</title>
        <authorList>
            <person name="Bowman J."/>
            <person name="Kohchi T."/>
            <person name="Yamato K."/>
            <person name="Jenkins J."/>
            <person name="Shu S."/>
            <person name="Ishizaki K."/>
            <person name="Yamaoka S."/>
            <person name="Nishihama R."/>
            <person name="Nakamura Y."/>
            <person name="Berger F."/>
            <person name="Adam C."/>
            <person name="Aki S."/>
            <person name="Althoff F."/>
            <person name="Araki T."/>
            <person name="Arteaga-Vazquez M."/>
            <person name="Balasubrmanian S."/>
            <person name="Bauer D."/>
            <person name="Boehm C."/>
            <person name="Briginshaw L."/>
            <person name="Caballero-Perez J."/>
            <person name="Catarino B."/>
            <person name="Chen F."/>
            <person name="Chiyoda S."/>
            <person name="Chovatia M."/>
            <person name="Davies K."/>
            <person name="Delmans M."/>
            <person name="Demura T."/>
            <person name="Dierschke T."/>
            <person name="Dolan L."/>
            <person name="Dorantes-Acosta A."/>
            <person name="Eklund D."/>
            <person name="Florent S."/>
            <person name="Flores-Sandoval E."/>
            <person name="Fujiyama A."/>
            <person name="Fukuzawa H."/>
            <person name="Galik B."/>
            <person name="Grimanelli D."/>
            <person name="Grimwood J."/>
            <person name="Grossniklaus U."/>
            <person name="Hamada T."/>
            <person name="Haseloff J."/>
            <person name="Hetherington A."/>
            <person name="Higo A."/>
            <person name="Hirakawa Y."/>
            <person name="Hundley H."/>
            <person name="Ikeda Y."/>
            <person name="Inoue K."/>
            <person name="Inoue S."/>
            <person name="Ishida S."/>
            <person name="Jia Q."/>
            <person name="Kakita M."/>
            <person name="Kanazawa T."/>
            <person name="Kawai Y."/>
            <person name="Kawashima T."/>
            <person name="Kennedy M."/>
            <person name="Kinose K."/>
            <person name="Kinoshita T."/>
            <person name="Kohara Y."/>
            <person name="Koide E."/>
            <person name="Komatsu K."/>
            <person name="Kopischke S."/>
            <person name="Kubo M."/>
            <person name="Kyozuka J."/>
            <person name="Lagercrantz U."/>
            <person name="Lin S."/>
            <person name="Lindquist E."/>
            <person name="Lipzen A."/>
            <person name="Lu C."/>
            <person name="Luna E."/>
            <person name="Martienssen R."/>
            <person name="Minamino N."/>
            <person name="Mizutani M."/>
            <person name="Mizutani M."/>
            <person name="Mochizuki N."/>
            <person name="Monte I."/>
            <person name="Mosher R."/>
            <person name="Nagasaki H."/>
            <person name="Nakagami H."/>
            <person name="Naramoto S."/>
            <person name="Nishitani K."/>
            <person name="Ohtani M."/>
            <person name="Okamoto T."/>
            <person name="Okumura M."/>
            <person name="Phillips J."/>
            <person name="Pollak B."/>
            <person name="Reinders A."/>
            <person name="Roevekamp M."/>
            <person name="Sano R."/>
            <person name="Sawa S."/>
            <person name="Schmid M."/>
            <person name="Shirakawa M."/>
            <person name="Solano R."/>
            <person name="Spunde A."/>
            <person name="Suetsugu N."/>
            <person name="Sugano S."/>
            <person name="Sugiyama A."/>
            <person name="Sun R."/>
            <person name="Suzuki Y."/>
            <person name="Takenaka M."/>
            <person name="Takezawa D."/>
            <person name="Tomogane H."/>
            <person name="Tsuzuki M."/>
            <person name="Ueda T."/>
            <person name="Umeda M."/>
            <person name="Ward J."/>
            <person name="Watanabe Y."/>
            <person name="Yazaki K."/>
            <person name="Yokoyama R."/>
            <person name="Yoshitake Y."/>
            <person name="Yotsui I."/>
            <person name="Zachgo S."/>
            <person name="Schmutz J."/>
        </authorList>
    </citation>
    <scope>NUCLEOTIDE SEQUENCE [LARGE SCALE GENOMIC DNA]</scope>
    <source>
        <strain evidence="2">cv. B-3</strain>
    </source>
</reference>
<name>A0A398AC96_BRACM</name>
<evidence type="ECO:0000313" key="2">
    <source>
        <dbReference type="Proteomes" id="UP000264353"/>
    </source>
</evidence>
<organism evidence="1 2">
    <name type="scientific">Brassica campestris</name>
    <name type="common">Field mustard</name>
    <dbReference type="NCBI Taxonomy" id="3711"/>
    <lineage>
        <taxon>Eukaryota</taxon>
        <taxon>Viridiplantae</taxon>
        <taxon>Streptophyta</taxon>
        <taxon>Embryophyta</taxon>
        <taxon>Tracheophyta</taxon>
        <taxon>Spermatophyta</taxon>
        <taxon>Magnoliopsida</taxon>
        <taxon>eudicotyledons</taxon>
        <taxon>Gunneridae</taxon>
        <taxon>Pentapetalae</taxon>
        <taxon>rosids</taxon>
        <taxon>malvids</taxon>
        <taxon>Brassicales</taxon>
        <taxon>Brassicaceae</taxon>
        <taxon>Brassiceae</taxon>
        <taxon>Brassica</taxon>
    </lineage>
</organism>
<protein>
    <submittedName>
        <fullName evidence="1">Uncharacterized protein</fullName>
    </submittedName>
</protein>
<sequence>MLLLHSPDCCPSSLSSDQDHLHRFLLPLPFHYFQPKPKVSRLTGKPTTVICCVALHGRLCIVLAGPSLREALR</sequence>
<gene>
    <name evidence="1" type="ORF">BRARA_B01585</name>
</gene>
<dbReference type="AlphaFoldDB" id="A0A398AC96"/>
<dbReference type="EMBL" id="CM010629">
    <property type="protein sequence ID" value="RID74488.1"/>
    <property type="molecule type" value="Genomic_DNA"/>
</dbReference>
<proteinExistence type="predicted"/>